<comment type="similarity">
    <text evidence="1">Belongs to the four-carbon acid sugar kinase family.</text>
</comment>
<dbReference type="InterPro" id="IPR010737">
    <property type="entry name" value="4-carb_acid_sugar_kinase_N"/>
</dbReference>
<dbReference type="Pfam" id="PF07005">
    <property type="entry name" value="SBD_N"/>
    <property type="match status" value="1"/>
</dbReference>
<organism evidence="9 10">
    <name type="scientific">Clostridium fermenticellae</name>
    <dbReference type="NCBI Taxonomy" id="2068654"/>
    <lineage>
        <taxon>Bacteria</taxon>
        <taxon>Bacillati</taxon>
        <taxon>Bacillota</taxon>
        <taxon>Clostridia</taxon>
        <taxon>Eubacteriales</taxon>
        <taxon>Clostridiaceae</taxon>
        <taxon>Clostridium</taxon>
    </lineage>
</organism>
<gene>
    <name evidence="9" type="ORF">D4Z93_03825</name>
</gene>
<feature type="domain" description="Four-carbon acid sugar kinase N-terminal" evidence="7">
    <location>
        <begin position="5"/>
        <end position="227"/>
    </location>
</feature>
<accession>A0A386H2C0</accession>
<dbReference type="InterPro" id="IPR042213">
    <property type="entry name" value="NBD_C_sf"/>
</dbReference>
<evidence type="ECO:0000259" key="7">
    <source>
        <dbReference type="Pfam" id="PF07005"/>
    </source>
</evidence>
<keyword evidence="6" id="KW-0119">Carbohydrate metabolism</keyword>
<dbReference type="EMBL" id="CP032416">
    <property type="protein sequence ID" value="AYD39695.1"/>
    <property type="molecule type" value="Genomic_DNA"/>
</dbReference>
<evidence type="ECO:0000256" key="4">
    <source>
        <dbReference type="ARBA" id="ARBA00022777"/>
    </source>
</evidence>
<protein>
    <submittedName>
        <fullName evidence="9">Four-carbon acid sugar kinase family protein</fullName>
    </submittedName>
</protein>
<keyword evidence="4 9" id="KW-0418">Kinase</keyword>
<dbReference type="KEGG" id="cfer:D4Z93_03825"/>
<dbReference type="GO" id="GO:0016301">
    <property type="term" value="F:kinase activity"/>
    <property type="evidence" value="ECO:0007669"/>
    <property type="project" value="UniProtKB-KW"/>
</dbReference>
<dbReference type="Pfam" id="PF17042">
    <property type="entry name" value="NBD_C"/>
    <property type="match status" value="1"/>
</dbReference>
<dbReference type="AlphaFoldDB" id="A0A386H2C0"/>
<evidence type="ECO:0000256" key="1">
    <source>
        <dbReference type="ARBA" id="ARBA00005715"/>
    </source>
</evidence>
<evidence type="ECO:0000256" key="6">
    <source>
        <dbReference type="ARBA" id="ARBA00023277"/>
    </source>
</evidence>
<dbReference type="InterPro" id="IPR031475">
    <property type="entry name" value="NBD_C"/>
</dbReference>
<dbReference type="OrthoDB" id="9778478at2"/>
<sequence>MLKTVIIADDLTGANDTGAILAKNGMKVGTLLQKSDINKFNKFDVLCITTNSRALKPSEAYDRVKDAANMFKNKDELFFSKRIDSTLRGNVGYEIDSIIDTLGEDTFAIVVASFPDSGRVSVGDILLVNGIPLEKTEVVKDPTCPVKTSRITEIVKTQTKYNVGFVPLDKVLKGSETIKNEIIRNAKDGNRVIIIDAYTNDDISEIARACIDSKLKFVAVDPGPFTAVSADLLNKDKDKETLLEGKVLCGIGSASSLTRQQIKSLKEKYNPLIIKTNTVDFLDDEKRGKEIERVVDEITSKEDNYNTLLVTTTLEDNDVLDFSVIKERFSLDKKECANLITESIAEIIYTIIEKLDTKVGSVYTSGGDVTEAFCNRIRADGIEVLDEVVPLAIYGKVIGGICDKKPILTKGGLVGKDDTLITCVEYLYQKMGK</sequence>
<evidence type="ECO:0000313" key="10">
    <source>
        <dbReference type="Proteomes" id="UP000266301"/>
    </source>
</evidence>
<evidence type="ECO:0000313" key="9">
    <source>
        <dbReference type="EMBL" id="AYD39695.1"/>
    </source>
</evidence>
<keyword evidence="5" id="KW-0067">ATP-binding</keyword>
<evidence type="ECO:0000256" key="2">
    <source>
        <dbReference type="ARBA" id="ARBA00022679"/>
    </source>
</evidence>
<keyword evidence="2" id="KW-0808">Transferase</keyword>
<reference evidence="9 10" key="1">
    <citation type="journal article" date="2019" name="Int. J. Syst. Evol. Microbiol.">
        <title>Clostridium fermenticellae sp. nov., isolated from the mud in a fermentation cellar for the production of the Chinese liquor, baijiu.</title>
        <authorList>
            <person name="Xu P.X."/>
            <person name="Chai L.J."/>
            <person name="Qiu T."/>
            <person name="Zhang X.J."/>
            <person name="Lu Z.M."/>
            <person name="Xiao C."/>
            <person name="Wang S.T."/>
            <person name="Shen C.H."/>
            <person name="Shi J.S."/>
            <person name="Xu Z.H."/>
        </authorList>
    </citation>
    <scope>NUCLEOTIDE SEQUENCE [LARGE SCALE GENOMIC DNA]</scope>
    <source>
        <strain evidence="9 10">JN500901</strain>
    </source>
</reference>
<keyword evidence="10" id="KW-1185">Reference proteome</keyword>
<evidence type="ECO:0000256" key="5">
    <source>
        <dbReference type="ARBA" id="ARBA00022840"/>
    </source>
</evidence>
<dbReference type="Gene3D" id="3.40.50.10840">
    <property type="entry name" value="Putative sugar-binding, N-terminal domain"/>
    <property type="match status" value="1"/>
</dbReference>
<dbReference type="Gene3D" id="3.40.980.20">
    <property type="entry name" value="Four-carbon acid sugar kinase, nucleotide binding domain"/>
    <property type="match status" value="1"/>
</dbReference>
<dbReference type="SUPFAM" id="SSF142764">
    <property type="entry name" value="YgbK-like"/>
    <property type="match status" value="1"/>
</dbReference>
<dbReference type="GO" id="GO:0005524">
    <property type="term" value="F:ATP binding"/>
    <property type="evidence" value="ECO:0007669"/>
    <property type="project" value="UniProtKB-KW"/>
</dbReference>
<name>A0A386H2C0_9CLOT</name>
<proteinExistence type="inferred from homology"/>
<keyword evidence="3" id="KW-0547">Nucleotide-binding</keyword>
<feature type="domain" description="Four-carbon acid sugar kinase nucleotide binding" evidence="8">
    <location>
        <begin position="250"/>
        <end position="420"/>
    </location>
</feature>
<evidence type="ECO:0000256" key="3">
    <source>
        <dbReference type="ARBA" id="ARBA00022741"/>
    </source>
</evidence>
<dbReference type="RefSeq" id="WP_119970534.1">
    <property type="nucleotide sequence ID" value="NZ_CP032416.1"/>
</dbReference>
<dbReference type="Proteomes" id="UP000266301">
    <property type="component" value="Chromosome"/>
</dbReference>
<dbReference type="InterPro" id="IPR037051">
    <property type="entry name" value="4-carb_acid_sugar_kinase_N_sf"/>
</dbReference>
<evidence type="ECO:0000259" key="8">
    <source>
        <dbReference type="Pfam" id="PF17042"/>
    </source>
</evidence>